<feature type="region of interest" description="Disordered" evidence="1">
    <location>
        <begin position="52"/>
        <end position="104"/>
    </location>
</feature>
<evidence type="ECO:0000313" key="3">
    <source>
        <dbReference type="Proteomes" id="UP000694844"/>
    </source>
</evidence>
<keyword evidence="2" id="KW-1133">Transmembrane helix</keyword>
<dbReference type="KEGG" id="cvn:111105149"/>
<dbReference type="RefSeq" id="XP_022295030.1">
    <property type="nucleotide sequence ID" value="XM_022439322.1"/>
</dbReference>
<dbReference type="GeneID" id="111105149"/>
<protein>
    <submittedName>
        <fullName evidence="4">Uncharacterized protein LOC111105149</fullName>
    </submittedName>
</protein>
<keyword evidence="2" id="KW-0812">Transmembrane</keyword>
<proteinExistence type="predicted"/>
<evidence type="ECO:0000256" key="1">
    <source>
        <dbReference type="SAM" id="MobiDB-lite"/>
    </source>
</evidence>
<evidence type="ECO:0000256" key="2">
    <source>
        <dbReference type="SAM" id="Phobius"/>
    </source>
</evidence>
<accession>A0A8B8AV10</accession>
<sequence length="347" mass="39280">MAVNIPPFHPTSAGVTLLSYTSTTASEVTNVCTNHEEGEHLPTLCQEDLPAVRASPGPGERPTGGHCGGGQVGHHQHHHCGALRRAQVPRPHRRPPLHPDGTRKRTTTHLMWYRGCGIDESKRKDMHVPKNIPNLVDMTGLENVESREQEKLLEMILMGRIPDETSIPALQDMERTNPGSLDRKFPFIYDPRRIHKILFIASATEPIPTKLIKSVRNVAQPDGSPSNVNPRYIPLFGLMTKEDLVNFEDKEIQDREREFLQSLGIDQTASYSRWQNNPTGDFSCRVLYFLDRLLSPEVRVVLDQIIFFKRWIGSAWENPSYALLTLPLSALGFIAIFWASVYLNLYF</sequence>
<gene>
    <name evidence="4" type="primary">LOC111105149</name>
</gene>
<keyword evidence="3" id="KW-1185">Reference proteome</keyword>
<reference evidence="4" key="1">
    <citation type="submission" date="2025-08" db="UniProtKB">
        <authorList>
            <consortium name="RefSeq"/>
        </authorList>
    </citation>
    <scope>IDENTIFICATION</scope>
    <source>
        <tissue evidence="4">Whole sample</tissue>
    </source>
</reference>
<dbReference type="AlphaFoldDB" id="A0A8B8AV10"/>
<evidence type="ECO:0000313" key="4">
    <source>
        <dbReference type="RefSeq" id="XP_022295030.1"/>
    </source>
</evidence>
<name>A0A8B8AV10_CRAVI</name>
<dbReference type="Proteomes" id="UP000694844">
    <property type="component" value="Chromosome 7"/>
</dbReference>
<feature type="transmembrane region" description="Helical" evidence="2">
    <location>
        <begin position="321"/>
        <end position="345"/>
    </location>
</feature>
<keyword evidence="2" id="KW-0472">Membrane</keyword>
<organism evidence="3 4">
    <name type="scientific">Crassostrea virginica</name>
    <name type="common">Eastern oyster</name>
    <dbReference type="NCBI Taxonomy" id="6565"/>
    <lineage>
        <taxon>Eukaryota</taxon>
        <taxon>Metazoa</taxon>
        <taxon>Spiralia</taxon>
        <taxon>Lophotrochozoa</taxon>
        <taxon>Mollusca</taxon>
        <taxon>Bivalvia</taxon>
        <taxon>Autobranchia</taxon>
        <taxon>Pteriomorphia</taxon>
        <taxon>Ostreida</taxon>
        <taxon>Ostreoidea</taxon>
        <taxon>Ostreidae</taxon>
        <taxon>Crassostrea</taxon>
    </lineage>
</organism>